<proteinExistence type="inferred from homology"/>
<dbReference type="Gene3D" id="3.90.1590.10">
    <property type="entry name" value="glutathione-dependent formaldehyde- activating enzyme (gfa)"/>
    <property type="match status" value="1"/>
</dbReference>
<dbReference type="Pfam" id="PF04828">
    <property type="entry name" value="GFA"/>
    <property type="match status" value="1"/>
</dbReference>
<accession>A0A1I6FRE5</accession>
<evidence type="ECO:0000256" key="2">
    <source>
        <dbReference type="ARBA" id="ARBA00022723"/>
    </source>
</evidence>
<dbReference type="STRING" id="670154.SAMN04488002_0150"/>
<dbReference type="OrthoDB" id="9807246at2"/>
<comment type="similarity">
    <text evidence="1">Belongs to the Gfa family.</text>
</comment>
<name>A0A1I6FRE5_9RHOB</name>
<dbReference type="GO" id="GO:0016846">
    <property type="term" value="F:carbon-sulfur lyase activity"/>
    <property type="evidence" value="ECO:0007669"/>
    <property type="project" value="InterPro"/>
</dbReference>
<dbReference type="Proteomes" id="UP000199658">
    <property type="component" value="Unassembled WGS sequence"/>
</dbReference>
<dbReference type="SUPFAM" id="SSF51316">
    <property type="entry name" value="Mss4-like"/>
    <property type="match status" value="1"/>
</dbReference>
<dbReference type="EMBL" id="FOYO01000001">
    <property type="protein sequence ID" value="SFR32532.1"/>
    <property type="molecule type" value="Genomic_DNA"/>
</dbReference>
<dbReference type="PANTHER" id="PTHR33337:SF40">
    <property type="entry name" value="CENP-V_GFA DOMAIN-CONTAINING PROTEIN-RELATED"/>
    <property type="match status" value="1"/>
</dbReference>
<evidence type="ECO:0000259" key="5">
    <source>
        <dbReference type="PROSITE" id="PS51891"/>
    </source>
</evidence>
<dbReference type="InterPro" id="IPR006913">
    <property type="entry name" value="CENP-V/GFA"/>
</dbReference>
<dbReference type="GO" id="GO:0046872">
    <property type="term" value="F:metal ion binding"/>
    <property type="evidence" value="ECO:0007669"/>
    <property type="project" value="UniProtKB-KW"/>
</dbReference>
<dbReference type="InterPro" id="IPR011057">
    <property type="entry name" value="Mss4-like_sf"/>
</dbReference>
<organism evidence="6 7">
    <name type="scientific">Litoreibacter janthinus</name>
    <dbReference type="NCBI Taxonomy" id="670154"/>
    <lineage>
        <taxon>Bacteria</taxon>
        <taxon>Pseudomonadati</taxon>
        <taxon>Pseudomonadota</taxon>
        <taxon>Alphaproteobacteria</taxon>
        <taxon>Rhodobacterales</taxon>
        <taxon>Roseobacteraceae</taxon>
        <taxon>Litoreibacter</taxon>
    </lineage>
</organism>
<keyword evidence="7" id="KW-1185">Reference proteome</keyword>
<keyword evidence="3" id="KW-0862">Zinc</keyword>
<feature type="domain" description="CENP-V/GFA" evidence="5">
    <location>
        <begin position="104"/>
        <end position="211"/>
    </location>
</feature>
<dbReference type="PANTHER" id="PTHR33337">
    <property type="entry name" value="GFA DOMAIN-CONTAINING PROTEIN"/>
    <property type="match status" value="1"/>
</dbReference>
<evidence type="ECO:0000256" key="1">
    <source>
        <dbReference type="ARBA" id="ARBA00005495"/>
    </source>
</evidence>
<protein>
    <submittedName>
        <fullName evidence="6">Uncharacterized conserved protein</fullName>
    </submittedName>
</protein>
<evidence type="ECO:0000256" key="4">
    <source>
        <dbReference type="ARBA" id="ARBA00023239"/>
    </source>
</evidence>
<evidence type="ECO:0000313" key="6">
    <source>
        <dbReference type="EMBL" id="SFR32532.1"/>
    </source>
</evidence>
<dbReference type="AlphaFoldDB" id="A0A1I6FRE5"/>
<gene>
    <name evidence="6" type="ORF">SAMN04488002_0150</name>
</gene>
<dbReference type="PROSITE" id="PS51891">
    <property type="entry name" value="CENP_V_GFA"/>
    <property type="match status" value="1"/>
</dbReference>
<evidence type="ECO:0000256" key="3">
    <source>
        <dbReference type="ARBA" id="ARBA00022833"/>
    </source>
</evidence>
<reference evidence="7" key="1">
    <citation type="submission" date="2016-10" db="EMBL/GenBank/DDBJ databases">
        <authorList>
            <person name="Varghese N."/>
            <person name="Submissions S."/>
        </authorList>
    </citation>
    <scope>NUCLEOTIDE SEQUENCE [LARGE SCALE GENOMIC DNA]</scope>
    <source>
        <strain evidence="7">DSM 26921</strain>
    </source>
</reference>
<evidence type="ECO:0000313" key="7">
    <source>
        <dbReference type="Proteomes" id="UP000199658"/>
    </source>
</evidence>
<keyword evidence="4" id="KW-0456">Lyase</keyword>
<sequence>MRKTAKSPGEKIVKDIKRATRKHYSSEEKIRIVLDGLRYSEDMLSWEPEDRQEWQRTREWHSVVAQSVGFHKTTSAANAPTELVDAVAQDYRAVLALGGVRPVAQGGCHCGALRYSLWETPRDLTICHCSICRSTSGAPHLGWGSVRRDAFKQTGEATQYQSSKGCVRQFCPNCGTQISFSEAGRPEEIDFTLASLDEAEHYKPITALHTDFRLTWDAVAAGRLALSNHRMADLP</sequence>
<keyword evidence="2" id="KW-0479">Metal-binding</keyword>